<sequence length="80" mass="8274">MASHISPASSATSGYSITPSPPADVARLPLLGSRTVGSQSGAPRETFFSKNFWPVTPSGLRITVTGRPARCGNRTGATQT</sequence>
<dbReference type="AlphaFoldDB" id="A0A7W9NGT5"/>
<reference evidence="2 3" key="1">
    <citation type="submission" date="2020-08" db="EMBL/GenBank/DDBJ databases">
        <title>Sequencing the genomes of 1000 actinobacteria strains.</title>
        <authorList>
            <person name="Klenk H.-P."/>
        </authorList>
    </citation>
    <scope>NUCLEOTIDE SEQUENCE [LARGE SCALE GENOMIC DNA]</scope>
    <source>
        <strain evidence="2 3">DSM 43851</strain>
    </source>
</reference>
<proteinExistence type="predicted"/>
<organism evidence="2 3">
    <name type="scientific">Kutzneria kofuensis</name>
    <dbReference type="NCBI Taxonomy" id="103725"/>
    <lineage>
        <taxon>Bacteria</taxon>
        <taxon>Bacillati</taxon>
        <taxon>Actinomycetota</taxon>
        <taxon>Actinomycetes</taxon>
        <taxon>Pseudonocardiales</taxon>
        <taxon>Pseudonocardiaceae</taxon>
        <taxon>Kutzneria</taxon>
    </lineage>
</organism>
<accession>A0A7W9NGT5</accession>
<evidence type="ECO:0000313" key="3">
    <source>
        <dbReference type="Proteomes" id="UP000585638"/>
    </source>
</evidence>
<feature type="region of interest" description="Disordered" evidence="1">
    <location>
        <begin position="1"/>
        <end position="26"/>
    </location>
</feature>
<dbReference type="EMBL" id="JACHIR010000001">
    <property type="protein sequence ID" value="MBB5891398.1"/>
    <property type="molecule type" value="Genomic_DNA"/>
</dbReference>
<evidence type="ECO:0000313" key="2">
    <source>
        <dbReference type="EMBL" id="MBB5891398.1"/>
    </source>
</evidence>
<name>A0A7W9NGT5_9PSEU</name>
<feature type="compositionally biased region" description="Polar residues" evidence="1">
    <location>
        <begin position="1"/>
        <end position="18"/>
    </location>
</feature>
<keyword evidence="3" id="KW-1185">Reference proteome</keyword>
<protein>
    <submittedName>
        <fullName evidence="2">Uncharacterized protein</fullName>
    </submittedName>
</protein>
<dbReference type="Proteomes" id="UP000585638">
    <property type="component" value="Unassembled WGS sequence"/>
</dbReference>
<comment type="caution">
    <text evidence="2">The sequence shown here is derived from an EMBL/GenBank/DDBJ whole genome shotgun (WGS) entry which is preliminary data.</text>
</comment>
<evidence type="ECO:0000256" key="1">
    <source>
        <dbReference type="SAM" id="MobiDB-lite"/>
    </source>
</evidence>
<gene>
    <name evidence="2" type="ORF">BJ998_002594</name>
</gene>